<dbReference type="Proteomes" id="UP000733379">
    <property type="component" value="Unassembled WGS sequence"/>
</dbReference>
<dbReference type="InterPro" id="IPR050570">
    <property type="entry name" value="Cell_wall_metabolism_enzyme"/>
</dbReference>
<feature type="region of interest" description="Disordered" evidence="2">
    <location>
        <begin position="1"/>
        <end position="81"/>
    </location>
</feature>
<feature type="compositionally biased region" description="Basic residues" evidence="2">
    <location>
        <begin position="59"/>
        <end position="81"/>
    </location>
</feature>
<evidence type="ECO:0000256" key="3">
    <source>
        <dbReference type="SAM" id="Phobius"/>
    </source>
</evidence>
<evidence type="ECO:0000313" key="5">
    <source>
        <dbReference type="EMBL" id="MBU3063875.1"/>
    </source>
</evidence>
<feature type="domain" description="M23ase beta-sheet core" evidence="4">
    <location>
        <begin position="161"/>
        <end position="254"/>
    </location>
</feature>
<reference evidence="5 6" key="1">
    <citation type="submission" date="2021-06" db="EMBL/GenBank/DDBJ databases">
        <title>Actinomycetes sequencing.</title>
        <authorList>
            <person name="Shan Q."/>
        </authorList>
    </citation>
    <scope>NUCLEOTIDE SEQUENCE [LARGE SCALE GENOMIC DNA]</scope>
    <source>
        <strain evidence="5 6">NEAU-G5</strain>
    </source>
</reference>
<dbReference type="InterPro" id="IPR011055">
    <property type="entry name" value="Dup_hybrid_motif"/>
</dbReference>
<feature type="compositionally biased region" description="Basic and acidic residues" evidence="2">
    <location>
        <begin position="1"/>
        <end position="19"/>
    </location>
</feature>
<keyword evidence="3" id="KW-0812">Transmembrane</keyword>
<keyword evidence="6" id="KW-1185">Reference proteome</keyword>
<gene>
    <name evidence="5" type="ORF">KO481_20370</name>
</gene>
<keyword evidence="3" id="KW-0472">Membrane</keyword>
<name>A0ABS6B0P8_9NOCA</name>
<accession>A0ABS6B0P8</accession>
<dbReference type="InterPro" id="IPR016047">
    <property type="entry name" value="M23ase_b-sheet_dom"/>
</dbReference>
<evidence type="ECO:0000259" key="4">
    <source>
        <dbReference type="Pfam" id="PF01551"/>
    </source>
</evidence>
<evidence type="ECO:0000313" key="6">
    <source>
        <dbReference type="Proteomes" id="UP000733379"/>
    </source>
</evidence>
<keyword evidence="3" id="KW-1133">Transmembrane helix</keyword>
<dbReference type="CDD" id="cd12797">
    <property type="entry name" value="M23_peptidase"/>
    <property type="match status" value="1"/>
</dbReference>
<dbReference type="Gene3D" id="2.70.70.10">
    <property type="entry name" value="Glucose Permease (Domain IIA)"/>
    <property type="match status" value="1"/>
</dbReference>
<proteinExistence type="predicted"/>
<keyword evidence="1" id="KW-0732">Signal</keyword>
<protein>
    <submittedName>
        <fullName evidence="5">Peptidoglycan DD-metalloendopeptidase family protein</fullName>
    </submittedName>
</protein>
<comment type="caution">
    <text evidence="5">The sequence shown here is derived from an EMBL/GenBank/DDBJ whole genome shotgun (WGS) entry which is preliminary data.</text>
</comment>
<sequence>MRDCSHPADRGLDHRERTLAHGTGGRGPLRIRYRSQSGENSRDGEPRHPRPRTYGPGRNPHRSHAPGHGPRRGRHRAQTRRSRLHRITAIVFGWLLIPVLSATHADTSTGGLHRPPDVRQPVTRRYDEPTRPHPGGFGWPLRPRPPVVRRFDIPPHDWLPGHRGVDLGGVARQPVLASGNGVVAFEGEVAGKPVVSVDHPGGLRTTYEPVRASVPVGHRVVRGEVLGALEPGHPGCSTACLHWGLRRGREYLDPLGLIHFAPLRLKPVRPDG</sequence>
<dbReference type="Pfam" id="PF01551">
    <property type="entry name" value="Peptidase_M23"/>
    <property type="match status" value="1"/>
</dbReference>
<dbReference type="PANTHER" id="PTHR21666">
    <property type="entry name" value="PEPTIDASE-RELATED"/>
    <property type="match status" value="1"/>
</dbReference>
<organism evidence="5 6">
    <name type="scientific">Nocardia albiluteola</name>
    <dbReference type="NCBI Taxonomy" id="2842303"/>
    <lineage>
        <taxon>Bacteria</taxon>
        <taxon>Bacillati</taxon>
        <taxon>Actinomycetota</taxon>
        <taxon>Actinomycetes</taxon>
        <taxon>Mycobacteriales</taxon>
        <taxon>Nocardiaceae</taxon>
        <taxon>Nocardia</taxon>
    </lineage>
</organism>
<feature type="transmembrane region" description="Helical" evidence="3">
    <location>
        <begin position="84"/>
        <end position="105"/>
    </location>
</feature>
<dbReference type="EMBL" id="JAHKNI010000006">
    <property type="protein sequence ID" value="MBU3063875.1"/>
    <property type="molecule type" value="Genomic_DNA"/>
</dbReference>
<feature type="region of interest" description="Disordered" evidence="2">
    <location>
        <begin position="105"/>
        <end position="141"/>
    </location>
</feature>
<evidence type="ECO:0000256" key="1">
    <source>
        <dbReference type="ARBA" id="ARBA00022729"/>
    </source>
</evidence>
<dbReference type="PANTHER" id="PTHR21666:SF289">
    <property type="entry name" value="L-ALA--D-GLU ENDOPEPTIDASE"/>
    <property type="match status" value="1"/>
</dbReference>
<dbReference type="SUPFAM" id="SSF51261">
    <property type="entry name" value="Duplicated hybrid motif"/>
    <property type="match status" value="1"/>
</dbReference>
<evidence type="ECO:0000256" key="2">
    <source>
        <dbReference type="SAM" id="MobiDB-lite"/>
    </source>
</evidence>